<dbReference type="Pfam" id="PF00078">
    <property type="entry name" value="RVT_1"/>
    <property type="match status" value="1"/>
</dbReference>
<dbReference type="AlphaFoldDB" id="A0A2H8TIT6"/>
<reference evidence="2" key="1">
    <citation type="submission" date="2017-10" db="EMBL/GenBank/DDBJ databases">
        <title>Transcriptome Assembly of Sugarcane Aphid Adults.</title>
        <authorList>
            <person name="Scully E.D."/>
            <person name="Palmer N.A."/>
            <person name="Geib S.M."/>
            <person name="Sarath G."/>
            <person name="Sattler S.E."/>
        </authorList>
    </citation>
    <scope>NUCLEOTIDE SEQUENCE</scope>
    <source>
        <tissue evidence="2">Whole body</tissue>
    </source>
</reference>
<protein>
    <submittedName>
        <fullName evidence="2">Retrovirus-related Pol polyprotein from type-1 retrotransposable element R1 2</fullName>
    </submittedName>
</protein>
<dbReference type="InterPro" id="IPR000477">
    <property type="entry name" value="RT_dom"/>
</dbReference>
<dbReference type="PANTHER" id="PTHR19446">
    <property type="entry name" value="REVERSE TRANSCRIPTASES"/>
    <property type="match status" value="1"/>
</dbReference>
<evidence type="ECO:0000259" key="1">
    <source>
        <dbReference type="PROSITE" id="PS50878"/>
    </source>
</evidence>
<dbReference type="GO" id="GO:0071897">
    <property type="term" value="P:DNA biosynthetic process"/>
    <property type="evidence" value="ECO:0007669"/>
    <property type="project" value="UniProtKB-ARBA"/>
</dbReference>
<name>A0A2H8TIT6_9HEMI</name>
<organism evidence="2">
    <name type="scientific">Melanaphis sacchari</name>
    <dbReference type="NCBI Taxonomy" id="742174"/>
    <lineage>
        <taxon>Eukaryota</taxon>
        <taxon>Metazoa</taxon>
        <taxon>Ecdysozoa</taxon>
        <taxon>Arthropoda</taxon>
        <taxon>Hexapoda</taxon>
        <taxon>Insecta</taxon>
        <taxon>Pterygota</taxon>
        <taxon>Neoptera</taxon>
        <taxon>Paraneoptera</taxon>
        <taxon>Hemiptera</taxon>
        <taxon>Sternorrhyncha</taxon>
        <taxon>Aphidomorpha</taxon>
        <taxon>Aphidoidea</taxon>
        <taxon>Aphididae</taxon>
        <taxon>Aphidini</taxon>
        <taxon>Melanaphis</taxon>
    </lineage>
</organism>
<dbReference type="InterPro" id="IPR043502">
    <property type="entry name" value="DNA/RNA_pol_sf"/>
</dbReference>
<accession>A0A2H8TIT6</accession>
<dbReference type="SUPFAM" id="SSF56672">
    <property type="entry name" value="DNA/RNA polymerases"/>
    <property type="match status" value="1"/>
</dbReference>
<dbReference type="EMBL" id="GFXV01002242">
    <property type="protein sequence ID" value="MBW14047.1"/>
    <property type="molecule type" value="Transcribed_RNA"/>
</dbReference>
<gene>
    <name evidence="2" type="primary">PO12</name>
</gene>
<dbReference type="PROSITE" id="PS50878">
    <property type="entry name" value="RT_POL"/>
    <property type="match status" value="1"/>
</dbReference>
<feature type="domain" description="Reverse transcriptase" evidence="1">
    <location>
        <begin position="1"/>
        <end position="194"/>
    </location>
</feature>
<evidence type="ECO:0000313" key="2">
    <source>
        <dbReference type="EMBL" id="MBW14047.1"/>
    </source>
</evidence>
<sequence>MDVVNRAGSGPLRKRELCTVVALDVANAFNTARWCKIAEALNRKETPPYLMRVIYNYLSERTLVYGEGKSRTLSCGVPQGSVLGPLLWNVMYDDLLNLEIEGNLQGPSTSTLVAFADDIAIIATGRTTAALQTATNETLMAVSEWLEENGLKLSIIKTEAVILTTKRGYDQPEFTLNGIKIDIKEQIRYLGVELSRVWGFRKHIEKAAAKASSTASNLARIMPNVGGASHKKRKIFGAIVYSQTLYAAPIWVHALEFDINKSTLLKPQRIIALRIAMGYRTVSTEAILVVAGIIPVHLMALERLKSHKDRTSKDTSREESFTKWQDEWNEAKTGRWTRRMIPDVKRWATRKHGEINFHLTQMLTGHGCFREYLHRFKRTVDTMCVDCSAPRDDAEHAIFHCDRWWRQRRDLEVKMGKALEPEVMVDFMLKNRNHWNAVGEFVSGILSKREEEERARQRAEKYILPVRYLL</sequence>
<proteinExistence type="predicted"/>
<dbReference type="OrthoDB" id="6624020at2759"/>